<dbReference type="HOGENOM" id="CLU_159478_0_0_1"/>
<evidence type="ECO:0000313" key="3">
    <source>
        <dbReference type="EMBL" id="EPE34183.1"/>
    </source>
</evidence>
<evidence type="ECO:0000313" key="4">
    <source>
        <dbReference type="Proteomes" id="UP000016922"/>
    </source>
</evidence>
<feature type="compositionally biased region" description="Polar residues" evidence="1">
    <location>
        <begin position="1"/>
        <end position="15"/>
    </location>
</feature>
<dbReference type="AlphaFoldDB" id="S3E777"/>
<name>S3E777_GLAL2</name>
<dbReference type="eggNOG" id="ENOG502SWTT">
    <property type="taxonomic scope" value="Eukaryota"/>
</dbReference>
<accession>S3E777</accession>
<dbReference type="OrthoDB" id="6604875at2759"/>
<dbReference type="PANTHER" id="PTHR28048">
    <property type="entry name" value="ACR195WP"/>
    <property type="match status" value="1"/>
</dbReference>
<dbReference type="GeneID" id="19466249"/>
<dbReference type="InterPro" id="IPR053092">
    <property type="entry name" value="Mitochondrial_unc_protein"/>
</dbReference>
<keyword evidence="4" id="KW-1185">Reference proteome</keyword>
<dbReference type="EMBL" id="KE145357">
    <property type="protein sequence ID" value="EPE34183.1"/>
    <property type="molecule type" value="Genomic_DNA"/>
</dbReference>
<dbReference type="Pfam" id="PF15055">
    <property type="entry name" value="DMAC1_Dmo2"/>
    <property type="match status" value="1"/>
</dbReference>
<gene>
    <name evidence="3" type="ORF">GLAREA_07196</name>
</gene>
<dbReference type="RefSeq" id="XP_008079335.1">
    <property type="nucleotide sequence ID" value="XM_008081144.1"/>
</dbReference>
<protein>
    <recommendedName>
        <fullName evidence="2">Distal membrane-arm assembly complex protein 1-like domain-containing protein</fullName>
    </recommendedName>
</protein>
<dbReference type="PANTHER" id="PTHR28048:SF1">
    <property type="entry name" value="ACR195WP"/>
    <property type="match status" value="1"/>
</dbReference>
<feature type="region of interest" description="Disordered" evidence="1">
    <location>
        <begin position="1"/>
        <end position="24"/>
    </location>
</feature>
<dbReference type="InterPro" id="IPR028036">
    <property type="entry name" value="DMAC1-like_dom"/>
</dbReference>
<evidence type="ECO:0000259" key="2">
    <source>
        <dbReference type="Pfam" id="PF15055"/>
    </source>
</evidence>
<proteinExistence type="predicted"/>
<dbReference type="KEGG" id="glz:GLAREA_07196"/>
<organism evidence="3 4">
    <name type="scientific">Glarea lozoyensis (strain ATCC 20868 / MF5171)</name>
    <dbReference type="NCBI Taxonomy" id="1116229"/>
    <lineage>
        <taxon>Eukaryota</taxon>
        <taxon>Fungi</taxon>
        <taxon>Dikarya</taxon>
        <taxon>Ascomycota</taxon>
        <taxon>Pezizomycotina</taxon>
        <taxon>Leotiomycetes</taxon>
        <taxon>Helotiales</taxon>
        <taxon>Helotiaceae</taxon>
        <taxon>Glarea</taxon>
    </lineage>
</organism>
<dbReference type="Proteomes" id="UP000016922">
    <property type="component" value="Unassembled WGS sequence"/>
</dbReference>
<dbReference type="OMA" id="KSIFGMR"/>
<feature type="domain" description="Distal membrane-arm assembly complex protein 1-like" evidence="2">
    <location>
        <begin position="27"/>
        <end position="61"/>
    </location>
</feature>
<sequence>MSNASSYKETPNPSNQHDEIIRTDPDDCMPCRVTGAAAFIGLGTYSYFSGHSQLKAQQAAILRSKSIFGIKSRQAGITSIALALVGAGVYRLVN</sequence>
<evidence type="ECO:0000256" key="1">
    <source>
        <dbReference type="SAM" id="MobiDB-lite"/>
    </source>
</evidence>
<reference evidence="3 4" key="1">
    <citation type="journal article" date="2013" name="BMC Genomics">
        <title>Genomics-driven discovery of the pneumocandin biosynthetic gene cluster in the fungus Glarea lozoyensis.</title>
        <authorList>
            <person name="Chen L."/>
            <person name="Yue Q."/>
            <person name="Zhang X."/>
            <person name="Xiang M."/>
            <person name="Wang C."/>
            <person name="Li S."/>
            <person name="Che Y."/>
            <person name="Ortiz-Lopez F.J."/>
            <person name="Bills G.F."/>
            <person name="Liu X."/>
            <person name="An Z."/>
        </authorList>
    </citation>
    <scope>NUCLEOTIDE SEQUENCE [LARGE SCALE GENOMIC DNA]</scope>
    <source>
        <strain evidence="4">ATCC 20868 / MF5171</strain>
    </source>
</reference>